<protein>
    <submittedName>
        <fullName evidence="3">DUF992 domain-containing protein</fullName>
    </submittedName>
</protein>
<dbReference type="InterPro" id="IPR009333">
    <property type="entry name" value="DUF992"/>
</dbReference>
<organism evidence="3 4">
    <name type="scientific">Bradyrhizobium uaiense</name>
    <dbReference type="NCBI Taxonomy" id="2594946"/>
    <lineage>
        <taxon>Bacteria</taxon>
        <taxon>Pseudomonadati</taxon>
        <taxon>Pseudomonadota</taxon>
        <taxon>Alphaproteobacteria</taxon>
        <taxon>Hyphomicrobiales</taxon>
        <taxon>Nitrobacteraceae</taxon>
        <taxon>Bradyrhizobium</taxon>
    </lineage>
</organism>
<evidence type="ECO:0000256" key="1">
    <source>
        <dbReference type="SAM" id="MobiDB-lite"/>
    </source>
</evidence>
<reference evidence="3 4" key="1">
    <citation type="journal article" date="2020" name="Arch. Microbiol.">
        <title>Bradyrhizobium uaiense sp. nov., a new highly efficient cowpea symbiont.</title>
        <authorList>
            <person name="Cabral Michel D."/>
            <person name="Azarias Guimaraes A."/>
            <person name="Martins da Costa E."/>
            <person name="Soares de Carvalho T."/>
            <person name="Balsanelli E."/>
            <person name="Willems A."/>
            <person name="Maltempi de Souza E."/>
            <person name="de Souza Moreira F.M."/>
        </authorList>
    </citation>
    <scope>NUCLEOTIDE SEQUENCE [LARGE SCALE GENOMIC DNA]</scope>
    <source>
        <strain evidence="3 4">UFLA 03-164</strain>
    </source>
</reference>
<dbReference type="Proteomes" id="UP000468531">
    <property type="component" value="Unassembled WGS sequence"/>
</dbReference>
<proteinExistence type="predicted"/>
<evidence type="ECO:0000313" key="4">
    <source>
        <dbReference type="Proteomes" id="UP000468531"/>
    </source>
</evidence>
<feature type="region of interest" description="Disordered" evidence="1">
    <location>
        <begin position="126"/>
        <end position="151"/>
    </location>
</feature>
<feature type="compositionally biased region" description="Basic and acidic residues" evidence="1">
    <location>
        <begin position="142"/>
        <end position="151"/>
    </location>
</feature>
<comment type="caution">
    <text evidence="3">The sequence shown here is derived from an EMBL/GenBank/DDBJ whole genome shotgun (WGS) entry which is preliminary data.</text>
</comment>
<keyword evidence="4" id="KW-1185">Reference proteome</keyword>
<dbReference type="AlphaFoldDB" id="A0A6P1B8R7"/>
<sequence length="151" mass="15774">MRPTNHSIVSAACAAAVLVTPVGPADAQQVEAGTLECRGGPDTGFILGPVTNLDCVLHVDSAPDRRYVAAIRNLDAFIGDQDVSVTWKVMASVPWLGRDDIAGVYTHADGAGVNVLIGGSNAPITLRPPNEQDAPSPSVKIENLELRPVDP</sequence>
<gene>
    <name evidence="3" type="ORF">FNJ47_02790</name>
</gene>
<accession>A0A6P1B8R7</accession>
<evidence type="ECO:0000313" key="3">
    <source>
        <dbReference type="EMBL" id="NEU94779.1"/>
    </source>
</evidence>
<dbReference type="EMBL" id="VKHP01000006">
    <property type="protein sequence ID" value="NEU94779.1"/>
    <property type="molecule type" value="Genomic_DNA"/>
</dbReference>
<dbReference type="Pfam" id="PF06186">
    <property type="entry name" value="DUF992"/>
    <property type="match status" value="1"/>
</dbReference>
<keyword evidence="2" id="KW-0732">Signal</keyword>
<feature type="signal peptide" evidence="2">
    <location>
        <begin position="1"/>
        <end position="27"/>
    </location>
</feature>
<evidence type="ECO:0000256" key="2">
    <source>
        <dbReference type="SAM" id="SignalP"/>
    </source>
</evidence>
<name>A0A6P1B8R7_9BRAD</name>
<feature type="chain" id="PRO_5026842416" evidence="2">
    <location>
        <begin position="28"/>
        <end position="151"/>
    </location>
</feature>